<protein>
    <submittedName>
        <fullName evidence="1">Uncharacterized protein</fullName>
    </submittedName>
</protein>
<dbReference type="RefSeq" id="WP_271220522.1">
    <property type="nucleotide sequence ID" value="NZ_BAAAVD010000004.1"/>
</dbReference>
<keyword evidence="2" id="KW-1185">Reference proteome</keyword>
<evidence type="ECO:0000313" key="2">
    <source>
        <dbReference type="Proteomes" id="UP001143474"/>
    </source>
</evidence>
<name>A0A9W6I6P1_9ACTN</name>
<dbReference type="Proteomes" id="UP001143474">
    <property type="component" value="Unassembled WGS sequence"/>
</dbReference>
<dbReference type="EMBL" id="BSEV01000015">
    <property type="protein sequence ID" value="GLK12173.1"/>
    <property type="molecule type" value="Genomic_DNA"/>
</dbReference>
<evidence type="ECO:0000313" key="1">
    <source>
        <dbReference type="EMBL" id="GLK12173.1"/>
    </source>
</evidence>
<sequence length="62" mass="6802">MAFDPLHELTMAGIDLTLVGAEQREVILSLSEEEVALLVSIQRQLQESDPEVEAHIVGGLLF</sequence>
<dbReference type="InterPro" id="IPR054632">
    <property type="entry name" value="Aroma_sacti_dom"/>
</dbReference>
<comment type="caution">
    <text evidence="1">The sequence shown here is derived from an EMBL/GenBank/DDBJ whole genome shotgun (WGS) entry which is preliminary data.</text>
</comment>
<accession>A0A9W6I6P1</accession>
<gene>
    <name evidence="1" type="ORF">GCM10017600_55820</name>
</gene>
<dbReference type="AlphaFoldDB" id="A0A9W6I6P1"/>
<reference evidence="1" key="1">
    <citation type="journal article" date="2014" name="Int. J. Syst. Evol. Microbiol.">
        <title>Complete genome sequence of Corynebacterium casei LMG S-19264T (=DSM 44701T), isolated from a smear-ripened cheese.</title>
        <authorList>
            <consortium name="US DOE Joint Genome Institute (JGI-PGF)"/>
            <person name="Walter F."/>
            <person name="Albersmeier A."/>
            <person name="Kalinowski J."/>
            <person name="Ruckert C."/>
        </authorList>
    </citation>
    <scope>NUCLEOTIDE SEQUENCE</scope>
    <source>
        <strain evidence="1">VKM Ac-2007</strain>
    </source>
</reference>
<dbReference type="NCBIfam" id="NF045560">
    <property type="entry name" value="aroma_sacti_dom"/>
    <property type="match status" value="1"/>
</dbReference>
<proteinExistence type="predicted"/>
<reference evidence="1" key="2">
    <citation type="submission" date="2023-01" db="EMBL/GenBank/DDBJ databases">
        <authorList>
            <person name="Sun Q."/>
            <person name="Evtushenko L."/>
        </authorList>
    </citation>
    <scope>NUCLEOTIDE SEQUENCE</scope>
    <source>
        <strain evidence="1">VKM Ac-2007</strain>
    </source>
</reference>
<organism evidence="1 2">
    <name type="scientific">Streptosporangium carneum</name>
    <dbReference type="NCBI Taxonomy" id="47481"/>
    <lineage>
        <taxon>Bacteria</taxon>
        <taxon>Bacillati</taxon>
        <taxon>Actinomycetota</taxon>
        <taxon>Actinomycetes</taxon>
        <taxon>Streptosporangiales</taxon>
        <taxon>Streptosporangiaceae</taxon>
        <taxon>Streptosporangium</taxon>
    </lineage>
</organism>